<dbReference type="Proteomes" id="UP000195570">
    <property type="component" value="Unassembled WGS sequence"/>
</dbReference>
<comment type="caution">
    <text evidence="5">The sequence shown here is derived from an EMBL/GenBank/DDBJ whole genome shotgun (WGS) entry which is preliminary data.</text>
</comment>
<gene>
    <name evidence="5" type="ORF">TEOVI_000896200</name>
</gene>
<organism evidence="5 6">
    <name type="scientific">Trypanosoma equiperdum</name>
    <dbReference type="NCBI Taxonomy" id="5694"/>
    <lineage>
        <taxon>Eukaryota</taxon>
        <taxon>Discoba</taxon>
        <taxon>Euglenozoa</taxon>
        <taxon>Kinetoplastea</taxon>
        <taxon>Metakinetoplastina</taxon>
        <taxon>Trypanosomatida</taxon>
        <taxon>Trypanosomatidae</taxon>
        <taxon>Trypanosoma</taxon>
    </lineage>
</organism>
<sequence length="717" mass="78573">MGIGQSRELLGKVGEEHVFVCTNYEELLATLRKLQSCSELRSSQGAAKFEGSLPTVANSGTPTQWEETKCRPVSKGSCTLLGSGVYRGSLRFLPPSFLTDTTAKPLEEVHIPNHYMGDAGLISGHEAVLQTLANSPGLRSLNIAYNALTHVSIEALLGKAPHGGAHDDNGFPGGFLPPNLLSLNFAGNRAGRVGCERLAEFLETDPPLRALSLYNNELYDDDVEPLLRGLRVNTRLRQLNLDCNYLTGGFLQQLIDVLRVNRQLAVVMFDGPYDMNTFARLKELKPVEVVPDKAEDPAGHARALLRNEMLCHDLAGRPPFPTDLVQEVEAILKPRCARYVDELREERERAYQEAKTTDEMLEVARRYRDASCDTCGGEATDLSHQEECDSADKSKSDNGTQGPQEEEDRDEDGEREQGTEGEEKQEEIETGAGNRDGGFGFFRPPLRGKDASRNGSVAPVAAPLSCLRPMPPYAERKRQSATFFPGLLLSPVEGGSSASHSMLSNTEARRDKSPASGEHRMEETGRTTANSKGSVLPRKELTNGFDRLVLAPLSEAPRSKTIWKTVTGPPCRLRACWCDARADIVPYANVLHYHCKHEQLTNEAGYEMEPCRLTTGKSSVSRGRPGRLPLKEKKGSGPEWSHTSRATIRPHSGRDCATPSAGGYAGSGPSGRTVYEGCKATSHRCESIGFYGRPKPDRRSVVFFSGQHPMLARGLKE</sequence>
<evidence type="ECO:0000256" key="2">
    <source>
        <dbReference type="ARBA" id="ARBA00022614"/>
    </source>
</evidence>
<accession>A0A1G4I230</accession>
<dbReference type="PANTHER" id="PTHR24113">
    <property type="entry name" value="RAN GTPASE-ACTIVATING PROTEIN 1"/>
    <property type="match status" value="1"/>
</dbReference>
<dbReference type="Gene3D" id="3.80.10.10">
    <property type="entry name" value="Ribonuclease Inhibitor"/>
    <property type="match status" value="1"/>
</dbReference>
<protein>
    <submittedName>
        <fullName evidence="5">Leucine-rich repeat protein (LRRP), putative</fullName>
    </submittedName>
</protein>
<dbReference type="GO" id="GO:0031267">
    <property type="term" value="F:small GTPase binding"/>
    <property type="evidence" value="ECO:0007669"/>
    <property type="project" value="TreeGrafter"/>
</dbReference>
<dbReference type="EMBL" id="CZPT02000363">
    <property type="protein sequence ID" value="SCU65673.1"/>
    <property type="molecule type" value="Genomic_DNA"/>
</dbReference>
<dbReference type="GO" id="GO:0048471">
    <property type="term" value="C:perinuclear region of cytoplasm"/>
    <property type="evidence" value="ECO:0007669"/>
    <property type="project" value="TreeGrafter"/>
</dbReference>
<feature type="compositionally biased region" description="Acidic residues" evidence="4">
    <location>
        <begin position="404"/>
        <end position="414"/>
    </location>
</feature>
<dbReference type="InterPro" id="IPR027038">
    <property type="entry name" value="RanGap"/>
</dbReference>
<dbReference type="RefSeq" id="XP_067077235.1">
    <property type="nucleotide sequence ID" value="XM_067221134.1"/>
</dbReference>
<dbReference type="PANTHER" id="PTHR24113:SF12">
    <property type="entry name" value="RAN GTPASE-ACTIVATING PROTEIN 1"/>
    <property type="match status" value="1"/>
</dbReference>
<feature type="region of interest" description="Disordered" evidence="4">
    <location>
        <begin position="377"/>
        <end position="456"/>
    </location>
</feature>
<dbReference type="GO" id="GO:0005634">
    <property type="term" value="C:nucleus"/>
    <property type="evidence" value="ECO:0007669"/>
    <property type="project" value="TreeGrafter"/>
</dbReference>
<dbReference type="AlphaFoldDB" id="A0A1G4I230"/>
<keyword evidence="1" id="KW-0343">GTPase activation</keyword>
<evidence type="ECO:0000256" key="3">
    <source>
        <dbReference type="ARBA" id="ARBA00022737"/>
    </source>
</evidence>
<keyword evidence="6" id="KW-1185">Reference proteome</keyword>
<reference evidence="5" key="1">
    <citation type="submission" date="2016-09" db="EMBL/GenBank/DDBJ databases">
        <authorList>
            <person name="Hebert L."/>
            <person name="Moumen B."/>
        </authorList>
    </citation>
    <scope>NUCLEOTIDE SEQUENCE [LARGE SCALE GENOMIC DNA]</scope>
    <source>
        <strain evidence="5">OVI</strain>
    </source>
</reference>
<feature type="compositionally biased region" description="Basic and acidic residues" evidence="4">
    <location>
        <begin position="381"/>
        <end position="396"/>
    </location>
</feature>
<keyword evidence="3" id="KW-0677">Repeat</keyword>
<dbReference type="SUPFAM" id="SSF52047">
    <property type="entry name" value="RNI-like"/>
    <property type="match status" value="1"/>
</dbReference>
<dbReference type="InterPro" id="IPR032675">
    <property type="entry name" value="LRR_dom_sf"/>
</dbReference>
<evidence type="ECO:0000313" key="5">
    <source>
        <dbReference type="EMBL" id="SCU65673.1"/>
    </source>
</evidence>
<evidence type="ECO:0000256" key="1">
    <source>
        <dbReference type="ARBA" id="ARBA00022468"/>
    </source>
</evidence>
<dbReference type="GeneID" id="92382896"/>
<dbReference type="GO" id="GO:0006913">
    <property type="term" value="P:nucleocytoplasmic transport"/>
    <property type="evidence" value="ECO:0007669"/>
    <property type="project" value="TreeGrafter"/>
</dbReference>
<keyword evidence="2" id="KW-0433">Leucine-rich repeat</keyword>
<feature type="compositionally biased region" description="Basic and acidic residues" evidence="4">
    <location>
        <begin position="507"/>
        <end position="525"/>
    </location>
</feature>
<name>A0A1G4I230_TRYEQ</name>
<dbReference type="GO" id="GO:0005829">
    <property type="term" value="C:cytosol"/>
    <property type="evidence" value="ECO:0007669"/>
    <property type="project" value="TreeGrafter"/>
</dbReference>
<dbReference type="GO" id="GO:0005096">
    <property type="term" value="F:GTPase activator activity"/>
    <property type="evidence" value="ECO:0007669"/>
    <property type="project" value="UniProtKB-KW"/>
</dbReference>
<feature type="region of interest" description="Disordered" evidence="4">
    <location>
        <begin position="494"/>
        <end position="534"/>
    </location>
</feature>
<dbReference type="VEuPathDB" id="TriTrypDB:TEOVI_000896200"/>
<proteinExistence type="predicted"/>
<evidence type="ECO:0000256" key="4">
    <source>
        <dbReference type="SAM" id="MobiDB-lite"/>
    </source>
</evidence>
<feature type="region of interest" description="Disordered" evidence="4">
    <location>
        <begin position="616"/>
        <end position="655"/>
    </location>
</feature>
<feature type="compositionally biased region" description="Polar residues" evidence="4">
    <location>
        <begin position="496"/>
        <end position="506"/>
    </location>
</feature>
<evidence type="ECO:0000313" key="6">
    <source>
        <dbReference type="Proteomes" id="UP000195570"/>
    </source>
</evidence>